<proteinExistence type="predicted"/>
<evidence type="ECO:0000313" key="2">
    <source>
        <dbReference type="Proteomes" id="UP000012313"/>
    </source>
</evidence>
<reference evidence="1" key="1">
    <citation type="submission" date="2013-03" db="EMBL/GenBank/DDBJ databases">
        <authorList>
            <person name="Harkins D.M."/>
            <person name="Durkin A.S."/>
            <person name="Brinkac L.M."/>
            <person name="Haft D.H."/>
            <person name="Selengut J.D."/>
            <person name="Sanka R."/>
            <person name="DePew J."/>
            <person name="Purushe J."/>
            <person name="Hartskeerl R.A."/>
            <person name="Ahmed A."/>
            <person name="van der Linden H."/>
            <person name="Goris M.G.A."/>
            <person name="Vinetz J.M."/>
            <person name="Sutton G.G."/>
            <person name="Nierman W.C."/>
            <person name="Fouts D.E."/>
        </authorList>
    </citation>
    <scope>NUCLEOTIDE SEQUENCE [LARGE SCALE GENOMIC DNA]</scope>
    <source>
        <strain evidence="1">ICFT</strain>
    </source>
</reference>
<protein>
    <submittedName>
        <fullName evidence="1">Uncharacterized protein</fullName>
    </submittedName>
</protein>
<accession>N1WCB3</accession>
<organism evidence="1 2">
    <name type="scientific">Leptospira weilii serovar Ranarum str. ICFT</name>
    <dbReference type="NCBI Taxonomy" id="1218598"/>
    <lineage>
        <taxon>Bacteria</taxon>
        <taxon>Pseudomonadati</taxon>
        <taxon>Spirochaetota</taxon>
        <taxon>Spirochaetia</taxon>
        <taxon>Leptospirales</taxon>
        <taxon>Leptospiraceae</taxon>
        <taxon>Leptospira</taxon>
    </lineage>
</organism>
<comment type="caution">
    <text evidence="1">The sequence shown here is derived from an EMBL/GenBank/DDBJ whole genome shotgun (WGS) entry which is preliminary data.</text>
</comment>
<keyword evidence="2" id="KW-1185">Reference proteome</keyword>
<evidence type="ECO:0000313" key="1">
    <source>
        <dbReference type="EMBL" id="EMY77916.1"/>
    </source>
</evidence>
<dbReference type="AlphaFoldDB" id="N1WCB3"/>
<dbReference type="Proteomes" id="UP000012313">
    <property type="component" value="Unassembled WGS sequence"/>
</dbReference>
<sequence>MNAEGNSLSFYFIECQVEELSITIFYGSPCQILANSFYLTEFFVLFETIFIGQQEPDLYV</sequence>
<name>N1WCB3_9LEPT</name>
<dbReference type="STRING" id="1218598.LEP1GSC060_2734"/>
<gene>
    <name evidence="1" type="ORF">LEP1GSC060_2734</name>
</gene>
<dbReference type="EMBL" id="AOHC02000029">
    <property type="protein sequence ID" value="EMY77916.1"/>
    <property type="molecule type" value="Genomic_DNA"/>
</dbReference>